<evidence type="ECO:0000259" key="1">
    <source>
        <dbReference type="Pfam" id="PF04824"/>
    </source>
</evidence>
<reference evidence="2 3" key="1">
    <citation type="submission" date="2024-01" db="EMBL/GenBank/DDBJ databases">
        <title>Genome assemblies of Stephania.</title>
        <authorList>
            <person name="Yang L."/>
        </authorList>
    </citation>
    <scope>NUCLEOTIDE SEQUENCE [LARGE SCALE GENOMIC DNA]</scope>
    <source>
        <strain evidence="2">YNDBR</strain>
        <tissue evidence="2">Leaf</tissue>
    </source>
</reference>
<sequence>MAQYLKQQSPATEALKDKMELISQMDLKNYGIIDVEQKEAYGNITLILTPLANAEF</sequence>
<proteinExistence type="predicted"/>
<dbReference type="InterPro" id="IPR006909">
    <property type="entry name" value="Rad21/Rec8_C_eu"/>
</dbReference>
<dbReference type="AlphaFoldDB" id="A0AAP0L2G5"/>
<dbReference type="Proteomes" id="UP001420932">
    <property type="component" value="Unassembled WGS sequence"/>
</dbReference>
<protein>
    <recommendedName>
        <fullName evidence="1">Rad21/Rec8-like protein C-terminal eukaryotic domain-containing protein</fullName>
    </recommendedName>
</protein>
<evidence type="ECO:0000313" key="2">
    <source>
        <dbReference type="EMBL" id="KAK9161865.1"/>
    </source>
</evidence>
<name>A0AAP0L2G5_9MAGN</name>
<keyword evidence="3" id="KW-1185">Reference proteome</keyword>
<gene>
    <name evidence="2" type="ORF">Syun_008206</name>
</gene>
<dbReference type="Pfam" id="PF04824">
    <property type="entry name" value="Rad21_Rec8"/>
    <property type="match status" value="1"/>
</dbReference>
<comment type="caution">
    <text evidence="2">The sequence shown here is derived from an EMBL/GenBank/DDBJ whole genome shotgun (WGS) entry which is preliminary data.</text>
</comment>
<organism evidence="2 3">
    <name type="scientific">Stephania yunnanensis</name>
    <dbReference type="NCBI Taxonomy" id="152371"/>
    <lineage>
        <taxon>Eukaryota</taxon>
        <taxon>Viridiplantae</taxon>
        <taxon>Streptophyta</taxon>
        <taxon>Embryophyta</taxon>
        <taxon>Tracheophyta</taxon>
        <taxon>Spermatophyta</taxon>
        <taxon>Magnoliopsida</taxon>
        <taxon>Ranunculales</taxon>
        <taxon>Menispermaceae</taxon>
        <taxon>Menispermoideae</taxon>
        <taxon>Cissampelideae</taxon>
        <taxon>Stephania</taxon>
    </lineage>
</organism>
<dbReference type="EMBL" id="JBBNAF010000003">
    <property type="protein sequence ID" value="KAK9161865.1"/>
    <property type="molecule type" value="Genomic_DNA"/>
</dbReference>
<accession>A0AAP0L2G5</accession>
<evidence type="ECO:0000313" key="3">
    <source>
        <dbReference type="Proteomes" id="UP001420932"/>
    </source>
</evidence>
<feature type="domain" description="Rad21/Rec8-like protein C-terminal eukaryotic" evidence="1">
    <location>
        <begin position="27"/>
        <end position="49"/>
    </location>
</feature>